<protein>
    <submittedName>
        <fullName evidence="9">Sugar ABC transporter permease</fullName>
    </submittedName>
</protein>
<dbReference type="PANTHER" id="PTHR30193">
    <property type="entry name" value="ABC TRANSPORTER PERMEASE PROTEIN"/>
    <property type="match status" value="1"/>
</dbReference>
<dbReference type="GO" id="GO:0005886">
    <property type="term" value="C:plasma membrane"/>
    <property type="evidence" value="ECO:0007669"/>
    <property type="project" value="UniProtKB-SubCell"/>
</dbReference>
<feature type="transmembrane region" description="Helical" evidence="7">
    <location>
        <begin position="180"/>
        <end position="199"/>
    </location>
</feature>
<dbReference type="PANTHER" id="PTHR30193:SF41">
    <property type="entry name" value="DIACETYLCHITOBIOSE UPTAKE SYSTEM PERMEASE PROTEIN NGCF"/>
    <property type="match status" value="1"/>
</dbReference>
<keyword evidence="5 7" id="KW-1133">Transmembrane helix</keyword>
<feature type="transmembrane region" description="Helical" evidence="7">
    <location>
        <begin position="32"/>
        <end position="53"/>
    </location>
</feature>
<sequence length="313" mass="35186">MTSPYTLHPNVASSEGQETRYAKFRSKFTTQVVAYLFLLPAILAFALFAWLPILKSIQMSFQNVTLGGQATWVGLDNFQLMLKDPALQVVWKNSLEFTVWSLLLGYLVPVVLAILVREMRFFQGFFRVVYFLPTVVPAAIAVIIWRFIYDPDGGVLNELLAQFGIARQLWLQDASLAKPALVAVMTWSGFGTTALIYLASLQDVSQDLYEAAELDGASPLQRIIHISLPHLYPIMSLMLVLQIITVVQVFTEPFLLTNGGPGRETLTPAMHIYNRAFIRLDMGYASAWSVVMILVLLVFSAFYQYANSRLSDR</sequence>
<gene>
    <name evidence="9" type="ORF">G4Y79_02805</name>
</gene>
<comment type="subcellular location">
    <subcellularLocation>
        <location evidence="1 7">Cell membrane</location>
        <topology evidence="1 7">Multi-pass membrane protein</topology>
    </subcellularLocation>
</comment>
<dbReference type="EMBL" id="CP062983">
    <property type="protein sequence ID" value="QPC83325.1"/>
    <property type="molecule type" value="Genomic_DNA"/>
</dbReference>
<dbReference type="PROSITE" id="PS50928">
    <property type="entry name" value="ABC_TM1"/>
    <property type="match status" value="1"/>
</dbReference>
<evidence type="ECO:0000313" key="10">
    <source>
        <dbReference type="Proteomes" id="UP000594468"/>
    </source>
</evidence>
<feature type="transmembrane region" description="Helical" evidence="7">
    <location>
        <begin position="231"/>
        <end position="251"/>
    </location>
</feature>
<dbReference type="InterPro" id="IPR051393">
    <property type="entry name" value="ABC_transporter_permease"/>
</dbReference>
<feature type="transmembrane region" description="Helical" evidence="7">
    <location>
        <begin position="97"/>
        <end position="116"/>
    </location>
</feature>
<keyword evidence="2 7" id="KW-0813">Transport</keyword>
<feature type="transmembrane region" description="Helical" evidence="7">
    <location>
        <begin position="285"/>
        <end position="306"/>
    </location>
</feature>
<keyword evidence="3" id="KW-1003">Cell membrane</keyword>
<accession>A0A7S8IE58</accession>
<dbReference type="InterPro" id="IPR000515">
    <property type="entry name" value="MetI-like"/>
</dbReference>
<evidence type="ECO:0000256" key="1">
    <source>
        <dbReference type="ARBA" id="ARBA00004651"/>
    </source>
</evidence>
<evidence type="ECO:0000259" key="8">
    <source>
        <dbReference type="PROSITE" id="PS50928"/>
    </source>
</evidence>
<evidence type="ECO:0000256" key="3">
    <source>
        <dbReference type="ARBA" id="ARBA00022475"/>
    </source>
</evidence>
<dbReference type="Gene3D" id="1.10.3720.10">
    <property type="entry name" value="MetI-like"/>
    <property type="match status" value="1"/>
</dbReference>
<dbReference type="AlphaFoldDB" id="A0A7S8IE58"/>
<dbReference type="GO" id="GO:0055085">
    <property type="term" value="P:transmembrane transport"/>
    <property type="evidence" value="ECO:0007669"/>
    <property type="project" value="InterPro"/>
</dbReference>
<evidence type="ECO:0000256" key="7">
    <source>
        <dbReference type="RuleBase" id="RU363032"/>
    </source>
</evidence>
<keyword evidence="10" id="KW-1185">Reference proteome</keyword>
<dbReference type="RefSeq" id="WP_195171392.1">
    <property type="nucleotide sequence ID" value="NZ_CP062983.1"/>
</dbReference>
<feature type="transmembrane region" description="Helical" evidence="7">
    <location>
        <begin position="128"/>
        <end position="148"/>
    </location>
</feature>
<evidence type="ECO:0000256" key="2">
    <source>
        <dbReference type="ARBA" id="ARBA00022448"/>
    </source>
</evidence>
<dbReference type="CDD" id="cd06261">
    <property type="entry name" value="TM_PBP2"/>
    <property type="match status" value="1"/>
</dbReference>
<keyword evidence="6 7" id="KW-0472">Membrane</keyword>
<name>A0A7S8IE58_9CHLR</name>
<comment type="similarity">
    <text evidence="7">Belongs to the binding-protein-dependent transport system permease family.</text>
</comment>
<dbReference type="InterPro" id="IPR035906">
    <property type="entry name" value="MetI-like_sf"/>
</dbReference>
<keyword evidence="4 7" id="KW-0812">Transmembrane</keyword>
<dbReference type="SUPFAM" id="SSF161098">
    <property type="entry name" value="MetI-like"/>
    <property type="match status" value="1"/>
</dbReference>
<evidence type="ECO:0000256" key="5">
    <source>
        <dbReference type="ARBA" id="ARBA00022989"/>
    </source>
</evidence>
<evidence type="ECO:0000256" key="4">
    <source>
        <dbReference type="ARBA" id="ARBA00022692"/>
    </source>
</evidence>
<dbReference type="KEGG" id="pmet:G4Y79_02805"/>
<evidence type="ECO:0000256" key="6">
    <source>
        <dbReference type="ARBA" id="ARBA00023136"/>
    </source>
</evidence>
<dbReference type="Proteomes" id="UP000594468">
    <property type="component" value="Chromosome"/>
</dbReference>
<evidence type="ECO:0000313" key="9">
    <source>
        <dbReference type="EMBL" id="QPC83325.1"/>
    </source>
</evidence>
<proteinExistence type="inferred from homology"/>
<reference evidence="9 10" key="1">
    <citation type="submission" date="2020-02" db="EMBL/GenBank/DDBJ databases">
        <authorList>
            <person name="Zheng R.K."/>
            <person name="Sun C.M."/>
        </authorList>
    </citation>
    <scope>NUCLEOTIDE SEQUENCE [LARGE SCALE GENOMIC DNA]</scope>
    <source>
        <strain evidence="10">rifampicinis</strain>
    </source>
</reference>
<dbReference type="Pfam" id="PF00528">
    <property type="entry name" value="BPD_transp_1"/>
    <property type="match status" value="1"/>
</dbReference>
<organism evidence="9 10">
    <name type="scientific">Phototrophicus methaneseepsis</name>
    <dbReference type="NCBI Taxonomy" id="2710758"/>
    <lineage>
        <taxon>Bacteria</taxon>
        <taxon>Bacillati</taxon>
        <taxon>Chloroflexota</taxon>
        <taxon>Candidatus Thermofontia</taxon>
        <taxon>Phototrophicales</taxon>
        <taxon>Phototrophicaceae</taxon>
        <taxon>Phototrophicus</taxon>
    </lineage>
</organism>
<feature type="domain" description="ABC transmembrane type-1" evidence="8">
    <location>
        <begin position="91"/>
        <end position="303"/>
    </location>
</feature>